<organism evidence="2 3">
    <name type="scientific">Pelomonas dachongensis</name>
    <dbReference type="NCBI Taxonomy" id="3299029"/>
    <lineage>
        <taxon>Bacteria</taxon>
        <taxon>Pseudomonadati</taxon>
        <taxon>Pseudomonadota</taxon>
        <taxon>Betaproteobacteria</taxon>
        <taxon>Burkholderiales</taxon>
        <taxon>Sphaerotilaceae</taxon>
        <taxon>Roseateles</taxon>
    </lineage>
</organism>
<proteinExistence type="predicted"/>
<name>A0ABW7ENB2_9BURK</name>
<reference evidence="2 3" key="1">
    <citation type="submission" date="2024-09" db="EMBL/GenBank/DDBJ databases">
        <title>Novel species of the genus Pelomonas and Roseateles isolated from streams.</title>
        <authorList>
            <person name="Lu H."/>
        </authorList>
    </citation>
    <scope>NUCLEOTIDE SEQUENCE [LARGE SCALE GENOMIC DNA]</scope>
    <source>
        <strain evidence="2 3">DC23W</strain>
    </source>
</reference>
<feature type="chain" id="PRO_5045420149" evidence="1">
    <location>
        <begin position="24"/>
        <end position="175"/>
    </location>
</feature>
<evidence type="ECO:0000256" key="1">
    <source>
        <dbReference type="SAM" id="SignalP"/>
    </source>
</evidence>
<gene>
    <name evidence="2" type="ORF">ACG02S_13675</name>
</gene>
<evidence type="ECO:0000313" key="3">
    <source>
        <dbReference type="Proteomes" id="UP001606300"/>
    </source>
</evidence>
<protein>
    <submittedName>
        <fullName evidence="2">Uncharacterized protein</fullName>
    </submittedName>
</protein>
<feature type="signal peptide" evidence="1">
    <location>
        <begin position="1"/>
        <end position="23"/>
    </location>
</feature>
<dbReference type="Proteomes" id="UP001606300">
    <property type="component" value="Unassembled WGS sequence"/>
</dbReference>
<dbReference type="EMBL" id="JBIGHY010000004">
    <property type="protein sequence ID" value="MFG6414944.1"/>
    <property type="molecule type" value="Genomic_DNA"/>
</dbReference>
<evidence type="ECO:0000313" key="2">
    <source>
        <dbReference type="EMBL" id="MFG6414944.1"/>
    </source>
</evidence>
<dbReference type="RefSeq" id="WP_394471006.1">
    <property type="nucleotide sequence ID" value="NZ_JBIGHY010000004.1"/>
</dbReference>
<comment type="caution">
    <text evidence="2">The sequence shown here is derived from an EMBL/GenBank/DDBJ whole genome shotgun (WGS) entry which is preliminary data.</text>
</comment>
<keyword evidence="3" id="KW-1185">Reference proteome</keyword>
<accession>A0ABW7ENB2</accession>
<sequence length="175" mass="19165">MKLHLTLTTWLLALLFAASAAAAAQTAPAQTQIILQAWRVQSVMERGAPRENLQPLMTRVRPGEVIEYEARYVNGNAKAAQNVQLTLPVPAGGLQYLPTADSSTPVQTASLDGVRFDPVPLRRLVPRADGRRVMEDVPLAQYRYLRWSLGDLPAGAQRTVRARMQLPALAVASRS</sequence>
<keyword evidence="1" id="KW-0732">Signal</keyword>